<accession>A0A8S3WBX0</accession>
<keyword evidence="2" id="KW-1185">Reference proteome</keyword>
<proteinExistence type="predicted"/>
<organism evidence="1 2">
    <name type="scientific">Parnassius apollo</name>
    <name type="common">Apollo butterfly</name>
    <name type="synonym">Papilio apollo</name>
    <dbReference type="NCBI Taxonomy" id="110799"/>
    <lineage>
        <taxon>Eukaryota</taxon>
        <taxon>Metazoa</taxon>
        <taxon>Ecdysozoa</taxon>
        <taxon>Arthropoda</taxon>
        <taxon>Hexapoda</taxon>
        <taxon>Insecta</taxon>
        <taxon>Pterygota</taxon>
        <taxon>Neoptera</taxon>
        <taxon>Endopterygota</taxon>
        <taxon>Lepidoptera</taxon>
        <taxon>Glossata</taxon>
        <taxon>Ditrysia</taxon>
        <taxon>Papilionoidea</taxon>
        <taxon>Papilionidae</taxon>
        <taxon>Parnassiinae</taxon>
        <taxon>Parnassini</taxon>
        <taxon>Parnassius</taxon>
        <taxon>Parnassius</taxon>
    </lineage>
</organism>
<name>A0A8S3WBX0_PARAO</name>
<dbReference type="AlphaFoldDB" id="A0A8S3WBX0"/>
<gene>
    <name evidence="1" type="ORF">PAPOLLO_LOCUS4533</name>
</gene>
<dbReference type="OrthoDB" id="410381at2759"/>
<evidence type="ECO:0000313" key="1">
    <source>
        <dbReference type="EMBL" id="CAG4952043.1"/>
    </source>
</evidence>
<dbReference type="EMBL" id="CAJQZP010000280">
    <property type="protein sequence ID" value="CAG4952043.1"/>
    <property type="molecule type" value="Genomic_DNA"/>
</dbReference>
<protein>
    <submittedName>
        <fullName evidence="1">(apollo) hypothetical protein</fullName>
    </submittedName>
</protein>
<dbReference type="Proteomes" id="UP000691718">
    <property type="component" value="Unassembled WGS sequence"/>
</dbReference>
<evidence type="ECO:0000313" key="2">
    <source>
        <dbReference type="Proteomes" id="UP000691718"/>
    </source>
</evidence>
<sequence>MWNSGKIPQDWRDAVISKLYKGKGGVSDCCSYRGISLRSSAEFKAKSKVQKISKLEIVYADDVSLTSDSMSQLQSYVDCFIDLVNNLVWLRPDDVSLGSVYECFQDSHHQTTTKRKYS</sequence>
<comment type="caution">
    <text evidence="1">The sequence shown here is derived from an EMBL/GenBank/DDBJ whole genome shotgun (WGS) entry which is preliminary data.</text>
</comment>
<reference evidence="1" key="1">
    <citation type="submission" date="2021-04" db="EMBL/GenBank/DDBJ databases">
        <authorList>
            <person name="Tunstrom K."/>
        </authorList>
    </citation>
    <scope>NUCLEOTIDE SEQUENCE</scope>
</reference>